<feature type="domain" description="Activator of Hsp90 ATPase homologue 1/2-like C-terminal" evidence="2">
    <location>
        <begin position="16"/>
        <end position="152"/>
    </location>
</feature>
<evidence type="ECO:0000256" key="1">
    <source>
        <dbReference type="ARBA" id="ARBA00006817"/>
    </source>
</evidence>
<evidence type="ECO:0000313" key="3">
    <source>
        <dbReference type="EMBL" id="QQB15622.1"/>
    </source>
</evidence>
<proteinExistence type="inferred from homology"/>
<dbReference type="InterPro" id="IPR013538">
    <property type="entry name" value="ASHA1/2-like_C"/>
</dbReference>
<accession>A0A7T4DJI0</accession>
<sequence length="156" mass="17333">MATNEKSITVTRVIDHPTQEIFDVLTLPENHEQFDGSGMVRAAERSQRIQGVGDVFVMNMFADAMGGDYRMHNHVTAYDANKMVGWQPAQSDNPKEPGGWEWVYELNAVGPDSTEVTLTYDWSKVDDPKLLSLFPVVSEDQLDESLNRLAAAVSGS</sequence>
<dbReference type="AlphaFoldDB" id="A0A7T4DJI0"/>
<dbReference type="CDD" id="cd07825">
    <property type="entry name" value="SRPBCC_7"/>
    <property type="match status" value="1"/>
</dbReference>
<evidence type="ECO:0000313" key="4">
    <source>
        <dbReference type="Proteomes" id="UP000595374"/>
    </source>
</evidence>
<name>A0A7T4DJI0_9MICO</name>
<dbReference type="Gene3D" id="3.30.530.20">
    <property type="match status" value="1"/>
</dbReference>
<dbReference type="Proteomes" id="UP000595374">
    <property type="component" value="Chromosome"/>
</dbReference>
<evidence type="ECO:0000259" key="2">
    <source>
        <dbReference type="Pfam" id="PF08327"/>
    </source>
</evidence>
<dbReference type="RefSeq" id="WP_137825148.1">
    <property type="nucleotide sequence ID" value="NZ_CP065989.1"/>
</dbReference>
<gene>
    <name evidence="3" type="ORF">I6H47_06765</name>
</gene>
<reference evidence="3 4" key="1">
    <citation type="submission" date="2020-12" db="EMBL/GenBank/DDBJ databases">
        <title>FDA dAtabase for Regulatory Grade micrObial Sequences (FDA-ARGOS): Supporting development and validation of Infectious Disease Dx tests.</title>
        <authorList>
            <person name="Sproer C."/>
            <person name="Gronow S."/>
            <person name="Severitt S."/>
            <person name="Schroder I."/>
            <person name="Tallon L."/>
            <person name="Sadzewicz L."/>
            <person name="Zhao X."/>
            <person name="Boylan J."/>
            <person name="Ott S."/>
            <person name="Bowen H."/>
            <person name="Vavikolanu K."/>
            <person name="Mehta A."/>
            <person name="Aluvathingal J."/>
            <person name="Nadendla S."/>
            <person name="Lowell S."/>
            <person name="Myers T."/>
            <person name="Yan Y."/>
            <person name="Sichtig H."/>
        </authorList>
    </citation>
    <scope>NUCLEOTIDE SEQUENCE [LARGE SCALE GENOMIC DNA]</scope>
    <source>
        <strain evidence="3 4">FDAARGOS_990</strain>
    </source>
</reference>
<comment type="similarity">
    <text evidence="1">Belongs to the AHA1 family.</text>
</comment>
<dbReference type="EMBL" id="CP065989">
    <property type="protein sequence ID" value="QQB15622.1"/>
    <property type="molecule type" value="Genomic_DNA"/>
</dbReference>
<organism evidence="3 4">
    <name type="scientific">Brevibacterium casei</name>
    <dbReference type="NCBI Taxonomy" id="33889"/>
    <lineage>
        <taxon>Bacteria</taxon>
        <taxon>Bacillati</taxon>
        <taxon>Actinomycetota</taxon>
        <taxon>Actinomycetes</taxon>
        <taxon>Micrococcales</taxon>
        <taxon>Brevibacteriaceae</taxon>
        <taxon>Brevibacterium</taxon>
    </lineage>
</organism>
<dbReference type="InterPro" id="IPR023393">
    <property type="entry name" value="START-like_dom_sf"/>
</dbReference>
<dbReference type="SUPFAM" id="SSF55961">
    <property type="entry name" value="Bet v1-like"/>
    <property type="match status" value="1"/>
</dbReference>
<protein>
    <submittedName>
        <fullName evidence="3">SRPBCC domain-containing protein</fullName>
    </submittedName>
</protein>
<dbReference type="Pfam" id="PF08327">
    <property type="entry name" value="AHSA1"/>
    <property type="match status" value="1"/>
</dbReference>